<evidence type="ECO:0000313" key="2">
    <source>
        <dbReference type="EMBL" id="AUM11766.1"/>
    </source>
</evidence>
<sequence>MQKLFRLLPVLVVVSIIVAWSFPLLALGVRFDLWGVLVALPLMAGAALTAAIIMGLAGVCLLSAIRRQEQAAVHRAILVVLVLVVPVATVFHFGLKASQSPVIYDVSTDWGQPPAIAAISNVRPDSANPLQGAADVKALQSEHYPDVQGLVLAQSAASILQKAVFVATELGWRVEAVNEQAGILEATDRTFWFGFVDDITVRIQASPEGGSRVDVRSVSRVGKSDLGKNADRIRVFLAAIKS</sequence>
<evidence type="ECO:0008006" key="4">
    <source>
        <dbReference type="Google" id="ProtNLM"/>
    </source>
</evidence>
<feature type="transmembrane region" description="Helical" evidence="1">
    <location>
        <begin position="33"/>
        <end position="64"/>
    </location>
</feature>
<proteinExistence type="predicted"/>
<dbReference type="AlphaFoldDB" id="A0A2K9LHC1"/>
<reference evidence="3" key="1">
    <citation type="submission" date="2017-08" db="EMBL/GenBank/DDBJ databases">
        <title>Direct submision.</title>
        <authorList>
            <person name="Kim S.-J."/>
            <person name="Rhee S.-K."/>
        </authorList>
    </citation>
    <scope>NUCLEOTIDE SEQUENCE [LARGE SCALE GENOMIC DNA]</scope>
    <source>
        <strain evidence="3">GI5</strain>
    </source>
</reference>
<dbReference type="EMBL" id="CP022684">
    <property type="protein sequence ID" value="AUM11766.1"/>
    <property type="molecule type" value="Genomic_DNA"/>
</dbReference>
<dbReference type="OrthoDB" id="1523552at2"/>
<dbReference type="Proteomes" id="UP000235116">
    <property type="component" value="Chromosome"/>
</dbReference>
<keyword evidence="3" id="KW-1185">Reference proteome</keyword>
<evidence type="ECO:0000256" key="1">
    <source>
        <dbReference type="SAM" id="Phobius"/>
    </source>
</evidence>
<feature type="transmembrane region" description="Helical" evidence="1">
    <location>
        <begin position="7"/>
        <end position="27"/>
    </location>
</feature>
<feature type="transmembrane region" description="Helical" evidence="1">
    <location>
        <begin position="76"/>
        <end position="95"/>
    </location>
</feature>
<keyword evidence="1" id="KW-0812">Transmembrane</keyword>
<dbReference type="Pfam" id="PF07386">
    <property type="entry name" value="DUF1499"/>
    <property type="match status" value="1"/>
</dbReference>
<keyword evidence="1" id="KW-1133">Transmembrane helix</keyword>
<gene>
    <name evidence="2" type="ORF">Kalk_04740</name>
</gene>
<dbReference type="RefSeq" id="WP_101893105.1">
    <property type="nucleotide sequence ID" value="NZ_CP022684.1"/>
</dbReference>
<evidence type="ECO:0000313" key="3">
    <source>
        <dbReference type="Proteomes" id="UP000235116"/>
    </source>
</evidence>
<dbReference type="InterPro" id="IPR010865">
    <property type="entry name" value="DUF1499"/>
</dbReference>
<name>A0A2K9LHC1_9GAMM</name>
<dbReference type="KEGG" id="kak:Kalk_04740"/>
<accession>A0A2K9LHC1</accession>
<organism evidence="2 3">
    <name type="scientific">Ketobacter alkanivorans</name>
    <dbReference type="NCBI Taxonomy" id="1917421"/>
    <lineage>
        <taxon>Bacteria</taxon>
        <taxon>Pseudomonadati</taxon>
        <taxon>Pseudomonadota</taxon>
        <taxon>Gammaproteobacteria</taxon>
        <taxon>Pseudomonadales</taxon>
        <taxon>Ketobacteraceae</taxon>
        <taxon>Ketobacter</taxon>
    </lineage>
</organism>
<protein>
    <recommendedName>
        <fullName evidence="4">DUF1499 domain-containing protein</fullName>
    </recommendedName>
</protein>
<keyword evidence="1" id="KW-0472">Membrane</keyword>